<dbReference type="Pfam" id="PF06778">
    <property type="entry name" value="Chlor_dismutase"/>
    <property type="match status" value="1"/>
</dbReference>
<feature type="active site" evidence="9">
    <location>
        <position position="160"/>
    </location>
</feature>
<evidence type="ECO:0000256" key="10">
    <source>
        <dbReference type="SAM" id="MobiDB-lite"/>
    </source>
</evidence>
<dbReference type="InterPro" id="IPR011008">
    <property type="entry name" value="Dimeric_a/b-barrel"/>
</dbReference>
<keyword evidence="9" id="KW-0350">Heme biosynthesis</keyword>
<keyword evidence="3 9" id="KW-0479">Metal-binding</keyword>
<reference evidence="12" key="1">
    <citation type="submission" date="2017-04" db="EMBL/GenBank/DDBJ databases">
        <authorList>
            <person name="Varghese N."/>
            <person name="Submissions S."/>
        </authorList>
    </citation>
    <scope>NUCLEOTIDE SEQUENCE [LARGE SCALE GENOMIC DNA]</scope>
    <source>
        <strain evidence="12">VKM Ac-2121</strain>
    </source>
</reference>
<comment type="cofactor">
    <cofactor evidence="9">
        <name>Fe-coproporphyrin III</name>
        <dbReference type="ChEBI" id="CHEBI:68438"/>
    </cofactor>
    <text evidence="9">Fe-coproporphyrin III acts as both substrate and redox cofactor.</text>
</comment>
<evidence type="ECO:0000256" key="6">
    <source>
        <dbReference type="ARBA" id="ARBA00030236"/>
    </source>
</evidence>
<comment type="pathway">
    <text evidence="9">Porphyrin-containing compound metabolism; protoheme biosynthesis.</text>
</comment>
<evidence type="ECO:0000256" key="8">
    <source>
        <dbReference type="ARBA" id="ARBA00050019"/>
    </source>
</evidence>
<evidence type="ECO:0000313" key="11">
    <source>
        <dbReference type="EMBL" id="SMH29241.1"/>
    </source>
</evidence>
<comment type="function">
    <text evidence="9">Involved in coproporphyrin-dependent heme b biosynthesis. Catalyzes the decarboxylation of Fe-coproporphyrin III (coproheme) to heme b (protoheme IX), the last step of the pathway. The reaction occurs in a stepwise manner with a three-propionate intermediate.</text>
</comment>
<comment type="catalytic activity">
    <reaction evidence="9">
        <text>harderoheme III + H2O2 + H(+) = heme b + CO2 + 2 H2O</text>
        <dbReference type="Rhea" id="RHEA:57944"/>
        <dbReference type="ChEBI" id="CHEBI:15377"/>
        <dbReference type="ChEBI" id="CHEBI:15378"/>
        <dbReference type="ChEBI" id="CHEBI:16240"/>
        <dbReference type="ChEBI" id="CHEBI:16526"/>
        <dbReference type="ChEBI" id="CHEBI:60344"/>
        <dbReference type="ChEBI" id="CHEBI:142463"/>
    </reaction>
</comment>
<keyword evidence="2 9" id="KW-0349">Heme</keyword>
<comment type="catalytic activity">
    <reaction evidence="7">
        <text>Fe-coproporphyrin III + 2 H2O2 + 2 H(+) = heme b + 2 CO2 + 4 H2O</text>
        <dbReference type="Rhea" id="RHEA:56516"/>
        <dbReference type="ChEBI" id="CHEBI:15377"/>
        <dbReference type="ChEBI" id="CHEBI:15378"/>
        <dbReference type="ChEBI" id="CHEBI:16240"/>
        <dbReference type="ChEBI" id="CHEBI:16526"/>
        <dbReference type="ChEBI" id="CHEBI:60344"/>
        <dbReference type="ChEBI" id="CHEBI:68438"/>
        <dbReference type="EC" id="1.3.98.5"/>
    </reaction>
    <physiologicalReaction direction="left-to-right" evidence="7">
        <dbReference type="Rhea" id="RHEA:56517"/>
    </physiologicalReaction>
</comment>
<keyword evidence="12" id="KW-1185">Reference proteome</keyword>
<evidence type="ECO:0000256" key="7">
    <source>
        <dbReference type="ARBA" id="ARBA00049896"/>
    </source>
</evidence>
<sequence length="258" mass="29008">MTDQTADPAGPVQSAPDTSAAVPAPQPPADQAPADQALGYTLWAVLRRDPARPFTVPAPATTAVKQYESVVAKLADEGVTLRGTYDVSALRADADLMLWLTGSEPEELQRAYRELRRTVLLAGLLPTWNAMGVHRDAEFSSNHLPAYMRGKAPARWLTVYPFVRSYEWYILPEEERRTMLAQHGRQGSRFRSVLTNTVASFSLGDYEWILALEDEELVNLVDLMRDLRATEARRHVREEVPFYTGRRIEADQIAEVLR</sequence>
<dbReference type="InterPro" id="IPR010644">
    <property type="entry name" value="ChdC/CLD"/>
</dbReference>
<dbReference type="EMBL" id="FXBM01000001">
    <property type="protein sequence ID" value="SMH29241.1"/>
    <property type="molecule type" value="Genomic_DNA"/>
</dbReference>
<evidence type="ECO:0000256" key="1">
    <source>
        <dbReference type="ARBA" id="ARBA00014413"/>
    </source>
</evidence>
<comment type="similarity">
    <text evidence="9">Belongs to the ChdC family. Type 2 subfamily.</text>
</comment>
<keyword evidence="9" id="KW-0560">Oxidoreductase</keyword>
<dbReference type="HAMAP" id="MF_02244">
    <property type="entry name" value="Coproheme_decarbox_2"/>
    <property type="match status" value="1"/>
</dbReference>
<feature type="region of interest" description="Disordered" evidence="10">
    <location>
        <begin position="1"/>
        <end position="33"/>
    </location>
</feature>
<evidence type="ECO:0000256" key="3">
    <source>
        <dbReference type="ARBA" id="ARBA00022723"/>
    </source>
</evidence>
<dbReference type="GO" id="GO:0006785">
    <property type="term" value="P:heme B biosynthetic process"/>
    <property type="evidence" value="ECO:0007669"/>
    <property type="project" value="UniProtKB-UniRule"/>
</dbReference>
<dbReference type="Gene3D" id="3.30.70.1030">
    <property type="entry name" value="Apc35880, domain 1"/>
    <property type="match status" value="1"/>
</dbReference>
<dbReference type="GO" id="GO:0046872">
    <property type="term" value="F:metal ion binding"/>
    <property type="evidence" value="ECO:0007669"/>
    <property type="project" value="UniProtKB-KW"/>
</dbReference>
<protein>
    <recommendedName>
        <fullName evidence="1 9">Coproheme decarboxylase</fullName>
        <ecNumber evidence="8 9">1.3.98.5</ecNumber>
    </recommendedName>
    <alternativeName>
        <fullName evidence="5 9">Coproheme III oxidative decarboxylase</fullName>
    </alternativeName>
    <alternativeName>
        <fullName evidence="6 9">Hydrogen peroxide-dependent heme synthase</fullName>
    </alternativeName>
</protein>
<name>A0A1X7MWX4_9MICO</name>
<evidence type="ECO:0000313" key="12">
    <source>
        <dbReference type="Proteomes" id="UP000193711"/>
    </source>
</evidence>
<dbReference type="GO" id="GO:0020037">
    <property type="term" value="F:heme binding"/>
    <property type="evidence" value="ECO:0007669"/>
    <property type="project" value="InterPro"/>
</dbReference>
<feature type="binding site" description="axial binding residue" evidence="9">
    <location>
        <position position="183"/>
    </location>
    <ligand>
        <name>Fe-coproporphyrin III</name>
        <dbReference type="ChEBI" id="CHEBI:68438"/>
    </ligand>
    <ligandPart>
        <name>Fe</name>
        <dbReference type="ChEBI" id="CHEBI:18248"/>
    </ligandPart>
</feature>
<evidence type="ECO:0000256" key="2">
    <source>
        <dbReference type="ARBA" id="ARBA00022617"/>
    </source>
</evidence>
<dbReference type="GO" id="GO:0016634">
    <property type="term" value="F:oxidoreductase activity, acting on the CH-CH group of donors, oxygen as acceptor"/>
    <property type="evidence" value="ECO:0007669"/>
    <property type="project" value="UniProtKB-UniRule"/>
</dbReference>
<comment type="catalytic activity">
    <reaction evidence="9">
        <text>Fe-coproporphyrin III + H2O2 + H(+) = harderoheme III + CO2 + 2 H2O</text>
        <dbReference type="Rhea" id="RHEA:57940"/>
        <dbReference type="ChEBI" id="CHEBI:15377"/>
        <dbReference type="ChEBI" id="CHEBI:15378"/>
        <dbReference type="ChEBI" id="CHEBI:16240"/>
        <dbReference type="ChEBI" id="CHEBI:16526"/>
        <dbReference type="ChEBI" id="CHEBI:68438"/>
        <dbReference type="ChEBI" id="CHEBI:142463"/>
    </reaction>
</comment>
<evidence type="ECO:0000256" key="4">
    <source>
        <dbReference type="ARBA" id="ARBA00023004"/>
    </source>
</evidence>
<keyword evidence="4 9" id="KW-0408">Iron</keyword>
<dbReference type="STRING" id="1891671.SAMN06295885_0280"/>
<dbReference type="AlphaFoldDB" id="A0A1X7MWX4"/>
<dbReference type="NCBIfam" id="NF042928">
    <property type="entry name" value="HemQ_actino"/>
    <property type="match status" value="1"/>
</dbReference>
<dbReference type="SUPFAM" id="SSF54909">
    <property type="entry name" value="Dimeric alpha+beta barrel"/>
    <property type="match status" value="1"/>
</dbReference>
<organism evidence="11 12">
    <name type="scientific">Rathayibacter oskolensis</name>
    <dbReference type="NCBI Taxonomy" id="1891671"/>
    <lineage>
        <taxon>Bacteria</taxon>
        <taxon>Bacillati</taxon>
        <taxon>Actinomycetota</taxon>
        <taxon>Actinomycetes</taxon>
        <taxon>Micrococcales</taxon>
        <taxon>Microbacteriaceae</taxon>
        <taxon>Rathayibacter</taxon>
    </lineage>
</organism>
<dbReference type="PANTHER" id="PTHR36843">
    <property type="entry name" value="HEME-DEPENDENT PEROXIDASE YWFI-RELATED"/>
    <property type="match status" value="1"/>
</dbReference>
<proteinExistence type="inferred from homology"/>
<evidence type="ECO:0000256" key="5">
    <source>
        <dbReference type="ARBA" id="ARBA00029882"/>
    </source>
</evidence>
<accession>A0A1X7MWX4</accession>
<dbReference type="EC" id="1.3.98.5" evidence="8 9"/>
<dbReference type="RefSeq" id="WP_085474825.1">
    <property type="nucleotide sequence ID" value="NZ_FXBM01000001.1"/>
</dbReference>
<dbReference type="Proteomes" id="UP000193711">
    <property type="component" value="Unassembled WGS sequence"/>
</dbReference>
<gene>
    <name evidence="9" type="primary">chdC</name>
    <name evidence="11" type="ORF">SAMN06295885_0280</name>
</gene>
<dbReference type="OrthoDB" id="9773646at2"/>
<evidence type="ECO:0000256" key="9">
    <source>
        <dbReference type="HAMAP-Rule" id="MF_02244"/>
    </source>
</evidence>
<dbReference type="PANTHER" id="PTHR36843:SF1">
    <property type="entry name" value="COPROHEME DECARBOXYLASE"/>
    <property type="match status" value="1"/>
</dbReference>